<comment type="caution">
    <text evidence="7">The sequence shown here is derived from an EMBL/GenBank/DDBJ whole genome shotgun (WGS) entry which is preliminary data.</text>
</comment>
<evidence type="ECO:0000256" key="1">
    <source>
        <dbReference type="ARBA" id="ARBA00022908"/>
    </source>
</evidence>
<dbReference type="PANTHER" id="PTHR30349">
    <property type="entry name" value="PHAGE INTEGRASE-RELATED"/>
    <property type="match status" value="1"/>
</dbReference>
<dbReference type="InterPro" id="IPR013762">
    <property type="entry name" value="Integrase-like_cat_sf"/>
</dbReference>
<dbReference type="Gene3D" id="1.10.150.130">
    <property type="match status" value="1"/>
</dbReference>
<organism evidence="7 8">
    <name type="scientific">Streptomyces chiangmaiensis</name>
    <dbReference type="NCBI Taxonomy" id="766497"/>
    <lineage>
        <taxon>Bacteria</taxon>
        <taxon>Bacillati</taxon>
        <taxon>Actinomycetota</taxon>
        <taxon>Actinomycetes</taxon>
        <taxon>Kitasatosporales</taxon>
        <taxon>Streptomycetaceae</taxon>
        <taxon>Streptomyces</taxon>
    </lineage>
</organism>
<name>A0ABU7FT54_9ACTN</name>
<evidence type="ECO:0000259" key="6">
    <source>
        <dbReference type="PROSITE" id="PS51900"/>
    </source>
</evidence>
<dbReference type="SUPFAM" id="SSF56349">
    <property type="entry name" value="DNA breaking-rejoining enzymes"/>
    <property type="match status" value="1"/>
</dbReference>
<dbReference type="Gene3D" id="1.10.443.10">
    <property type="entry name" value="Intergrase catalytic core"/>
    <property type="match status" value="1"/>
</dbReference>
<dbReference type="PANTHER" id="PTHR30349:SF90">
    <property type="entry name" value="TYROSINE RECOMBINASE XERD"/>
    <property type="match status" value="1"/>
</dbReference>
<feature type="domain" description="Core-binding (CB)" evidence="6">
    <location>
        <begin position="107"/>
        <end position="192"/>
    </location>
</feature>
<protein>
    <submittedName>
        <fullName evidence="7">Tyrosine-type recombinase/integrase</fullName>
    </submittedName>
</protein>
<dbReference type="InterPro" id="IPR044068">
    <property type="entry name" value="CB"/>
</dbReference>
<dbReference type="Pfam" id="PF02899">
    <property type="entry name" value="Phage_int_SAM_1"/>
    <property type="match status" value="1"/>
</dbReference>
<dbReference type="RefSeq" id="WP_329511406.1">
    <property type="nucleotide sequence ID" value="NZ_BAAAYZ010000082.1"/>
</dbReference>
<dbReference type="InterPro" id="IPR010998">
    <property type="entry name" value="Integrase_recombinase_N"/>
</dbReference>
<dbReference type="InterPro" id="IPR002104">
    <property type="entry name" value="Integrase_catalytic"/>
</dbReference>
<keyword evidence="3" id="KW-0233">DNA recombination</keyword>
<evidence type="ECO:0000256" key="3">
    <source>
        <dbReference type="ARBA" id="ARBA00023172"/>
    </source>
</evidence>
<feature type="domain" description="Tyr recombinase" evidence="5">
    <location>
        <begin position="215"/>
        <end position="395"/>
    </location>
</feature>
<accession>A0ABU7FT54</accession>
<evidence type="ECO:0000313" key="8">
    <source>
        <dbReference type="Proteomes" id="UP001333996"/>
    </source>
</evidence>
<dbReference type="Proteomes" id="UP001333996">
    <property type="component" value="Unassembled WGS sequence"/>
</dbReference>
<proteinExistence type="predicted"/>
<dbReference type="PROSITE" id="PS51900">
    <property type="entry name" value="CB"/>
    <property type="match status" value="1"/>
</dbReference>
<evidence type="ECO:0000313" key="7">
    <source>
        <dbReference type="EMBL" id="MED7827018.1"/>
    </source>
</evidence>
<keyword evidence="1" id="KW-0229">DNA integration</keyword>
<dbReference type="InterPro" id="IPR004107">
    <property type="entry name" value="Integrase_SAM-like_N"/>
</dbReference>
<evidence type="ECO:0000256" key="2">
    <source>
        <dbReference type="ARBA" id="ARBA00023125"/>
    </source>
</evidence>
<dbReference type="InterPro" id="IPR050090">
    <property type="entry name" value="Tyrosine_recombinase_XerCD"/>
</dbReference>
<evidence type="ECO:0000259" key="5">
    <source>
        <dbReference type="PROSITE" id="PS51898"/>
    </source>
</evidence>
<dbReference type="Pfam" id="PF00589">
    <property type="entry name" value="Phage_integrase"/>
    <property type="match status" value="1"/>
</dbReference>
<evidence type="ECO:0000256" key="4">
    <source>
        <dbReference type="PROSITE-ProRule" id="PRU01248"/>
    </source>
</evidence>
<keyword evidence="8" id="KW-1185">Reference proteome</keyword>
<dbReference type="InterPro" id="IPR011010">
    <property type="entry name" value="DNA_brk_join_enz"/>
</dbReference>
<reference evidence="7" key="1">
    <citation type="submission" date="2024-01" db="EMBL/GenBank/DDBJ databases">
        <title>First draft genome sequence data of TA4-1, the type strain of Gram-positive actinobacterium Streptomyces chiangmaiensis.</title>
        <authorList>
            <person name="Yasawong M."/>
            <person name="Nantapong N."/>
        </authorList>
    </citation>
    <scope>NUCLEOTIDE SEQUENCE</scope>
    <source>
        <strain evidence="7">TA4-1</strain>
    </source>
</reference>
<dbReference type="EMBL" id="JAYWVC010000197">
    <property type="protein sequence ID" value="MED7827018.1"/>
    <property type="molecule type" value="Genomic_DNA"/>
</dbReference>
<keyword evidence="2 4" id="KW-0238">DNA-binding</keyword>
<dbReference type="PROSITE" id="PS51898">
    <property type="entry name" value="TYR_RECOMBINASE"/>
    <property type="match status" value="1"/>
</dbReference>
<sequence length="402" mass="43364">MRNPALVQVLGPLAPFTEGFRQRLEMLGYAPQSRVVHLRVMAHLSSWLEERGLDGSALSASVAGGFMDDRRAAGHRDARSGRSLRPLMEYLWEIGAAPQPVPQQVVGPVEEVLADYAAYLLHERGLAVPTVQRSTDLVRPFLAAQAAGDRLNLEALTAADVTAFVIALVESVSPATVQRTGTALRSLLRFLHLRGTIGSSLVGAVPTAANWKLAGLPKYLTQEQVAAMVASCDRNTAVGRRDLASLTLLGRLGLRAGEVAALRLEDIDWRRGEITVRGKGNRHERLPLPTDVGEAIVAYLGHFRPAAAGREMFVGARAPHRALTRGAVTQAVARASRRSGLETIYAHRLRHTAATSMLHAGASLEEIGQVLRHRHALTTAGYAKVDHEGLRALARPWPGEAA</sequence>
<gene>
    <name evidence="7" type="ORF">VXC91_35100</name>
</gene>